<accession>A0ABT0H2R2</accession>
<comment type="caution">
    <text evidence="4">The sequence shown here is derived from an EMBL/GenBank/DDBJ whole genome shotgun (WGS) entry which is preliminary data.</text>
</comment>
<dbReference type="Pfam" id="PF13202">
    <property type="entry name" value="EF-hand_5"/>
    <property type="match status" value="3"/>
</dbReference>
<sequence>MKSAAGLATLFLVLTAGTATARDFGTVRPPSAGPNGPLSSADRNRDGSVTHAEWEDFLRDGPYRRYGLVQYFDMLDTDHDGYLSRAERSRARPANTYDDVDFNRDGRVSRDEVIHQVGDRLYRKMPGEDYFKLLDTDHDNKITPAEIEAAQRKGQLPRR</sequence>
<evidence type="ECO:0000313" key="5">
    <source>
        <dbReference type="Proteomes" id="UP001431221"/>
    </source>
</evidence>
<feature type="region of interest" description="Disordered" evidence="1">
    <location>
        <begin position="23"/>
        <end position="46"/>
    </location>
</feature>
<dbReference type="PROSITE" id="PS00018">
    <property type="entry name" value="EF_HAND_1"/>
    <property type="match status" value="3"/>
</dbReference>
<dbReference type="RefSeq" id="WP_248158722.1">
    <property type="nucleotide sequence ID" value="NZ_JALNMJ010000024.1"/>
</dbReference>
<evidence type="ECO:0000259" key="3">
    <source>
        <dbReference type="PROSITE" id="PS50222"/>
    </source>
</evidence>
<dbReference type="EMBL" id="JALNMJ010000024">
    <property type="protein sequence ID" value="MCK7615373.1"/>
    <property type="molecule type" value="Genomic_DNA"/>
</dbReference>
<protein>
    <recommendedName>
        <fullName evidence="3">EF-hand domain-containing protein</fullName>
    </recommendedName>
</protein>
<dbReference type="InterPro" id="IPR011992">
    <property type="entry name" value="EF-hand-dom_pair"/>
</dbReference>
<keyword evidence="5" id="KW-1185">Reference proteome</keyword>
<feature type="signal peptide" evidence="2">
    <location>
        <begin position="1"/>
        <end position="21"/>
    </location>
</feature>
<keyword evidence="2" id="KW-0732">Signal</keyword>
<evidence type="ECO:0000256" key="2">
    <source>
        <dbReference type="SAM" id="SignalP"/>
    </source>
</evidence>
<evidence type="ECO:0000313" key="4">
    <source>
        <dbReference type="EMBL" id="MCK7615373.1"/>
    </source>
</evidence>
<dbReference type="Gene3D" id="1.10.238.10">
    <property type="entry name" value="EF-hand"/>
    <property type="match status" value="2"/>
</dbReference>
<gene>
    <name evidence="4" type="ORF">M0H32_24660</name>
</gene>
<proteinExistence type="predicted"/>
<dbReference type="SUPFAM" id="SSF47473">
    <property type="entry name" value="EF-hand"/>
    <property type="match status" value="1"/>
</dbReference>
<evidence type="ECO:0000256" key="1">
    <source>
        <dbReference type="SAM" id="MobiDB-lite"/>
    </source>
</evidence>
<name>A0ABT0H2R2_9HYPH</name>
<dbReference type="InterPro" id="IPR002048">
    <property type="entry name" value="EF_hand_dom"/>
</dbReference>
<feature type="domain" description="EF-hand" evidence="3">
    <location>
        <begin position="128"/>
        <end position="157"/>
    </location>
</feature>
<organism evidence="4 5">
    <name type="scientific">Roseibium sediminicola</name>
    <dbReference type="NCBI Taxonomy" id="2933272"/>
    <lineage>
        <taxon>Bacteria</taxon>
        <taxon>Pseudomonadati</taxon>
        <taxon>Pseudomonadota</taxon>
        <taxon>Alphaproteobacteria</taxon>
        <taxon>Hyphomicrobiales</taxon>
        <taxon>Stappiaceae</taxon>
        <taxon>Roseibium</taxon>
    </lineage>
</organism>
<reference evidence="4" key="1">
    <citation type="submission" date="2022-04" db="EMBL/GenBank/DDBJ databases">
        <title>Roseibium sp. CAU 1639 isolated from mud.</title>
        <authorList>
            <person name="Kim W."/>
        </authorList>
    </citation>
    <scope>NUCLEOTIDE SEQUENCE</scope>
    <source>
        <strain evidence="4">CAU 1639</strain>
    </source>
</reference>
<dbReference type="Proteomes" id="UP001431221">
    <property type="component" value="Unassembled WGS sequence"/>
</dbReference>
<dbReference type="PROSITE" id="PS50222">
    <property type="entry name" value="EF_HAND_2"/>
    <property type="match status" value="1"/>
</dbReference>
<dbReference type="InterPro" id="IPR018247">
    <property type="entry name" value="EF_Hand_1_Ca_BS"/>
</dbReference>
<feature type="chain" id="PRO_5045052729" description="EF-hand domain-containing protein" evidence="2">
    <location>
        <begin position="22"/>
        <end position="159"/>
    </location>
</feature>